<proteinExistence type="predicted"/>
<gene>
    <name evidence="3" type="ORF">AK812_SmicGene2971</name>
</gene>
<evidence type="ECO:0000313" key="4">
    <source>
        <dbReference type="Proteomes" id="UP000186817"/>
    </source>
</evidence>
<feature type="coiled-coil region" evidence="1">
    <location>
        <begin position="607"/>
        <end position="641"/>
    </location>
</feature>
<reference evidence="3 4" key="1">
    <citation type="submission" date="2016-02" db="EMBL/GenBank/DDBJ databases">
        <title>Genome analysis of coral dinoflagellate symbionts highlights evolutionary adaptations to a symbiotic lifestyle.</title>
        <authorList>
            <person name="Aranda M."/>
            <person name="Li Y."/>
            <person name="Liew Y.J."/>
            <person name="Baumgarten S."/>
            <person name="Simakov O."/>
            <person name="Wilson M."/>
            <person name="Piel J."/>
            <person name="Ashoor H."/>
            <person name="Bougouffa S."/>
            <person name="Bajic V.B."/>
            <person name="Ryu T."/>
            <person name="Ravasi T."/>
            <person name="Bayer T."/>
            <person name="Micklem G."/>
            <person name="Kim H."/>
            <person name="Bhak J."/>
            <person name="Lajeunesse T.C."/>
            <person name="Voolstra C.R."/>
        </authorList>
    </citation>
    <scope>NUCLEOTIDE SEQUENCE [LARGE SCALE GENOMIC DNA]</scope>
    <source>
        <strain evidence="3 4">CCMP2467</strain>
    </source>
</reference>
<protein>
    <submittedName>
        <fullName evidence="3">Uncharacterized protein</fullName>
    </submittedName>
</protein>
<feature type="region of interest" description="Disordered" evidence="2">
    <location>
        <begin position="733"/>
        <end position="764"/>
    </location>
</feature>
<keyword evidence="4" id="KW-1185">Reference proteome</keyword>
<dbReference type="Proteomes" id="UP000186817">
    <property type="component" value="Unassembled WGS sequence"/>
</dbReference>
<dbReference type="EMBL" id="LSRX01000033">
    <property type="protein sequence ID" value="OLQ13069.1"/>
    <property type="molecule type" value="Genomic_DNA"/>
</dbReference>
<dbReference type="AlphaFoldDB" id="A0A1Q9F095"/>
<organism evidence="3 4">
    <name type="scientific">Symbiodinium microadriaticum</name>
    <name type="common">Dinoflagellate</name>
    <name type="synonym">Zooxanthella microadriatica</name>
    <dbReference type="NCBI Taxonomy" id="2951"/>
    <lineage>
        <taxon>Eukaryota</taxon>
        <taxon>Sar</taxon>
        <taxon>Alveolata</taxon>
        <taxon>Dinophyceae</taxon>
        <taxon>Suessiales</taxon>
        <taxon>Symbiodiniaceae</taxon>
        <taxon>Symbiodinium</taxon>
    </lineage>
</organism>
<evidence type="ECO:0000313" key="3">
    <source>
        <dbReference type="EMBL" id="OLQ13069.1"/>
    </source>
</evidence>
<keyword evidence="1" id="KW-0175">Coiled coil</keyword>
<name>A0A1Q9F095_SYMMI</name>
<feature type="compositionally biased region" description="Acidic residues" evidence="2">
    <location>
        <begin position="751"/>
        <end position="764"/>
    </location>
</feature>
<dbReference type="OrthoDB" id="433818at2759"/>
<sequence>MWGAKPLPPAEIAAKMAQKMTVADIAKVFQELPPTTRREVGKLLRPTIDKYLAPKVACCVCGRSALGRVQQEAHVQKAAEKRWKSGNDLVIGDQLCNTHWSSLSRQVNFNKKRKQAPAAEGENKCRVKVSKLAEDILALDISQAVRNQVQRALDAYNATFGQVGQNVGAADGGGAVVAPARAPATKVWKFMAVQLTYNSSHGDFASLEETVLRQLFSRFLAFLAWLARELNAEGTSATMEKASPLQVHLHAYLHLAQPFHRRGRDALHVFEFEGVRPHLSPNTTSGKGYMGAVRYGHFYVVVDKIGTLFNSTDFPPFKAYGVEGWWLDNLLKAGKLTRQTYLRVAAQVTVGFQKRLGDCKAAERYLHDQAVRDAVQAESKALESAMLPMKTFGPVEEFVACHDGQPRFRRPILAIVGGTRLGKSMLAAHTLKRVANKLGLADFLEVTVEDSENMDLADFDRRVHAGVLLDGVGDAMFLKRNREALQGRPKIVKGARSATNVFSYSYSFCGRAVVATFDLSAQNLEELQTDHWLRNRQNVQLLNLQEPAYIEPASLSAAESDVTDSRSDQRKRRWVASPAPKRELHFDESGESFCSLHLSVCVLADELADLRRRRAAKRQENRELANQEKALKKRRSRLMQADLQPLAQGAAPGPAVPVVAVALPGGDRGEAIAIDDADLEMRSSEHGVVVDADLEGSPTAAGGAIADVDLDGSGRGAMVVDVDLEGPAAIAVNADSQGGGWGGRECGATADDADLEGSPAADDD</sequence>
<evidence type="ECO:0000256" key="2">
    <source>
        <dbReference type="SAM" id="MobiDB-lite"/>
    </source>
</evidence>
<evidence type="ECO:0000256" key="1">
    <source>
        <dbReference type="SAM" id="Coils"/>
    </source>
</evidence>
<comment type="caution">
    <text evidence="3">The sequence shown here is derived from an EMBL/GenBank/DDBJ whole genome shotgun (WGS) entry which is preliminary data.</text>
</comment>
<accession>A0A1Q9F095</accession>